<dbReference type="AlphaFoldDB" id="K1Q611"/>
<sequence>MDYYATIFKNITKLCKIPKWNFKEKKMSLNENEAENNNVVTADNFANEVDSFQSPTSVTNMAHYQGSEETHNFLSDIQNQSREVSEKNTSAESNDVWREDAVVETTVIASDANSGDDYTSQSVQNENIDHSNINSEEMQRSPSPTTIDSPNSSITSTPVQEQPSRAFGDDVSDSGLRNGEMSLYENEAENDNAVDADNFENEMDSTQSSESRNDMAHYEGSNETLGYNLLSDIQLKTSQEKEIEKLQRELNVKNAENADLLHRCVASETSAEAADDLREQCEDKNHQIETLEGDLASVRNENESLKRHLEEIEYLEQERQSSAALKEETQALKEQITNKEDVLKELEILVKDIDYNLKKPDE</sequence>
<protein>
    <submittedName>
        <fullName evidence="1">Uncharacterized protein</fullName>
    </submittedName>
</protein>
<proteinExistence type="predicted"/>
<evidence type="ECO:0000313" key="1">
    <source>
        <dbReference type="EMBL" id="EKC29358.1"/>
    </source>
</evidence>
<reference evidence="1" key="1">
    <citation type="journal article" date="2012" name="Nature">
        <title>The oyster genome reveals stress adaptation and complexity of shell formation.</title>
        <authorList>
            <person name="Zhang G."/>
            <person name="Fang X."/>
            <person name="Guo X."/>
            <person name="Li L."/>
            <person name="Luo R."/>
            <person name="Xu F."/>
            <person name="Yang P."/>
            <person name="Zhang L."/>
            <person name="Wang X."/>
            <person name="Qi H."/>
            <person name="Xiong Z."/>
            <person name="Que H."/>
            <person name="Xie Y."/>
            <person name="Holland P.W."/>
            <person name="Paps J."/>
            <person name="Zhu Y."/>
            <person name="Wu F."/>
            <person name="Chen Y."/>
            <person name="Wang J."/>
            <person name="Peng C."/>
            <person name="Meng J."/>
            <person name="Yang L."/>
            <person name="Liu J."/>
            <person name="Wen B."/>
            <person name="Zhang N."/>
            <person name="Huang Z."/>
            <person name="Zhu Q."/>
            <person name="Feng Y."/>
            <person name="Mount A."/>
            <person name="Hedgecock D."/>
            <person name="Xu Z."/>
            <person name="Liu Y."/>
            <person name="Domazet-Loso T."/>
            <person name="Du Y."/>
            <person name="Sun X."/>
            <person name="Zhang S."/>
            <person name="Liu B."/>
            <person name="Cheng P."/>
            <person name="Jiang X."/>
            <person name="Li J."/>
            <person name="Fan D."/>
            <person name="Wang W."/>
            <person name="Fu W."/>
            <person name="Wang T."/>
            <person name="Wang B."/>
            <person name="Zhang J."/>
            <person name="Peng Z."/>
            <person name="Li Y."/>
            <person name="Li N."/>
            <person name="Wang J."/>
            <person name="Chen M."/>
            <person name="He Y."/>
            <person name="Tan F."/>
            <person name="Song X."/>
            <person name="Zheng Q."/>
            <person name="Huang R."/>
            <person name="Yang H."/>
            <person name="Du X."/>
            <person name="Chen L."/>
            <person name="Yang M."/>
            <person name="Gaffney P.M."/>
            <person name="Wang S."/>
            <person name="Luo L."/>
            <person name="She Z."/>
            <person name="Ming Y."/>
            <person name="Huang W."/>
            <person name="Zhang S."/>
            <person name="Huang B."/>
            <person name="Zhang Y."/>
            <person name="Qu T."/>
            <person name="Ni P."/>
            <person name="Miao G."/>
            <person name="Wang J."/>
            <person name="Wang Q."/>
            <person name="Steinberg C.E."/>
            <person name="Wang H."/>
            <person name="Li N."/>
            <person name="Qian L."/>
            <person name="Zhang G."/>
            <person name="Li Y."/>
            <person name="Yang H."/>
            <person name="Liu X."/>
            <person name="Wang J."/>
            <person name="Yin Y."/>
            <person name="Wang J."/>
        </authorList>
    </citation>
    <scope>NUCLEOTIDE SEQUENCE [LARGE SCALE GENOMIC DNA]</scope>
    <source>
        <strain evidence="1">05x7-T-G4-1.051#20</strain>
    </source>
</reference>
<gene>
    <name evidence="1" type="ORF">CGI_10010438</name>
</gene>
<accession>K1Q611</accession>
<name>K1Q611_MAGGI</name>
<dbReference type="HOGENOM" id="CLU_765601_0_0_1"/>
<dbReference type="EMBL" id="JH816693">
    <property type="protein sequence ID" value="EKC29358.1"/>
    <property type="molecule type" value="Genomic_DNA"/>
</dbReference>
<organism evidence="1">
    <name type="scientific">Magallana gigas</name>
    <name type="common">Pacific oyster</name>
    <name type="synonym">Crassostrea gigas</name>
    <dbReference type="NCBI Taxonomy" id="29159"/>
    <lineage>
        <taxon>Eukaryota</taxon>
        <taxon>Metazoa</taxon>
        <taxon>Spiralia</taxon>
        <taxon>Lophotrochozoa</taxon>
        <taxon>Mollusca</taxon>
        <taxon>Bivalvia</taxon>
        <taxon>Autobranchia</taxon>
        <taxon>Pteriomorphia</taxon>
        <taxon>Ostreida</taxon>
        <taxon>Ostreoidea</taxon>
        <taxon>Ostreidae</taxon>
        <taxon>Magallana</taxon>
    </lineage>
</organism>
<dbReference type="InParanoid" id="K1Q611"/>